<dbReference type="EMBL" id="MN738792">
    <property type="protein sequence ID" value="QHT37340.1"/>
    <property type="molecule type" value="Genomic_DNA"/>
</dbReference>
<proteinExistence type="predicted"/>
<accession>A0A6C0FBS5</accession>
<sequence>MRVAVYSANFGNYRNELSVNNMNKVNFSKEIDYYLFTDNDIKCKWNVQKVTLEKDLDFMNKFRHTSKKYKFCLPKILDSYDYVIWCDTKSLQNIDNLSLDKIEKLITNTKKSIFLIKHPGRVHSTEELDVTLKMGMEKKENVNNFKNKIQNITFNSQVPDSTTIIRKVDDYHNKCFTEIYNVQLNNKLCRDQNVIQYAFHIMGCESKLFYFKSHQDLRNNLR</sequence>
<organism evidence="1">
    <name type="scientific">viral metagenome</name>
    <dbReference type="NCBI Taxonomy" id="1070528"/>
    <lineage>
        <taxon>unclassified sequences</taxon>
        <taxon>metagenomes</taxon>
        <taxon>organismal metagenomes</taxon>
    </lineage>
</organism>
<evidence type="ECO:0008006" key="2">
    <source>
        <dbReference type="Google" id="ProtNLM"/>
    </source>
</evidence>
<name>A0A6C0FBS5_9ZZZZ</name>
<protein>
    <recommendedName>
        <fullName evidence="2">DUF616 domain-containing protein</fullName>
    </recommendedName>
</protein>
<reference evidence="1" key="1">
    <citation type="journal article" date="2020" name="Nature">
        <title>Giant virus diversity and host interactions through global metagenomics.</title>
        <authorList>
            <person name="Schulz F."/>
            <person name="Roux S."/>
            <person name="Paez-Espino D."/>
            <person name="Jungbluth S."/>
            <person name="Walsh D.A."/>
            <person name="Denef V.J."/>
            <person name="McMahon K.D."/>
            <person name="Konstantinidis K.T."/>
            <person name="Eloe-Fadrosh E.A."/>
            <person name="Kyrpides N.C."/>
            <person name="Woyke T."/>
        </authorList>
    </citation>
    <scope>NUCLEOTIDE SEQUENCE</scope>
    <source>
        <strain evidence="1">GVMAG-S-ERX555967-131</strain>
    </source>
</reference>
<dbReference type="AlphaFoldDB" id="A0A6C0FBS5"/>
<evidence type="ECO:0000313" key="1">
    <source>
        <dbReference type="EMBL" id="QHT37340.1"/>
    </source>
</evidence>